<accession>A0A0L8HJS4</accession>
<dbReference type="EMBL" id="KQ417972">
    <property type="protein sequence ID" value="KOF89481.1"/>
    <property type="molecule type" value="Genomic_DNA"/>
</dbReference>
<sequence length="77" mass="9041">MTKFMCISFLNVLCYYSYFACTLFFVRFENACIIAYTHACTFPQCLALHLHTWFINTQMLSLSYSCTTHTFLACFQC</sequence>
<feature type="transmembrane region" description="Helical" evidence="1">
    <location>
        <begin position="7"/>
        <end position="26"/>
    </location>
</feature>
<proteinExistence type="predicted"/>
<reference evidence="2" key="1">
    <citation type="submission" date="2015-07" db="EMBL/GenBank/DDBJ databases">
        <title>MeaNS - Measles Nucleotide Surveillance Program.</title>
        <authorList>
            <person name="Tran T."/>
            <person name="Druce J."/>
        </authorList>
    </citation>
    <scope>NUCLEOTIDE SEQUENCE</scope>
    <source>
        <strain evidence="2">UCB-OBI-ISO-001</strain>
        <tissue evidence="2">Gonad</tissue>
    </source>
</reference>
<keyword evidence="1" id="KW-0812">Transmembrane</keyword>
<evidence type="ECO:0000256" key="1">
    <source>
        <dbReference type="SAM" id="Phobius"/>
    </source>
</evidence>
<keyword evidence="1" id="KW-0472">Membrane</keyword>
<organism evidence="2">
    <name type="scientific">Octopus bimaculoides</name>
    <name type="common">California two-spotted octopus</name>
    <dbReference type="NCBI Taxonomy" id="37653"/>
    <lineage>
        <taxon>Eukaryota</taxon>
        <taxon>Metazoa</taxon>
        <taxon>Spiralia</taxon>
        <taxon>Lophotrochozoa</taxon>
        <taxon>Mollusca</taxon>
        <taxon>Cephalopoda</taxon>
        <taxon>Coleoidea</taxon>
        <taxon>Octopodiformes</taxon>
        <taxon>Octopoda</taxon>
        <taxon>Incirrata</taxon>
        <taxon>Octopodidae</taxon>
        <taxon>Octopus</taxon>
    </lineage>
</organism>
<protein>
    <submittedName>
        <fullName evidence="2">Uncharacterized protein</fullName>
    </submittedName>
</protein>
<dbReference type="AlphaFoldDB" id="A0A0L8HJS4"/>
<gene>
    <name evidence="2" type="ORF">OCBIM_22013016mg</name>
</gene>
<evidence type="ECO:0000313" key="2">
    <source>
        <dbReference type="EMBL" id="KOF89481.1"/>
    </source>
</evidence>
<keyword evidence="1" id="KW-1133">Transmembrane helix</keyword>
<name>A0A0L8HJS4_OCTBM</name>